<accession>A0ABN7WB68</accession>
<sequence>MIHKCDGYPKYKLSQYVNILSKTNPNDKSCQCIYKACAEILKEEAQVITNRKERIKKHLLECEHFWNKYGKEVAEEILKSCDSSEELEKMEIDN</sequence>
<reference evidence="1 2" key="1">
    <citation type="submission" date="2021-06" db="EMBL/GenBank/DDBJ databases">
        <authorList>
            <person name="Kallberg Y."/>
            <person name="Tangrot J."/>
            <person name="Rosling A."/>
        </authorList>
    </citation>
    <scope>NUCLEOTIDE SEQUENCE [LARGE SCALE GENOMIC DNA]</scope>
    <source>
        <strain evidence="1 2">120-4 pot B 10/14</strain>
    </source>
</reference>
<evidence type="ECO:0000313" key="2">
    <source>
        <dbReference type="Proteomes" id="UP000789901"/>
    </source>
</evidence>
<dbReference type="Proteomes" id="UP000789901">
    <property type="component" value="Unassembled WGS sequence"/>
</dbReference>
<dbReference type="EMBL" id="CAJVQB010037183">
    <property type="protein sequence ID" value="CAG8824940.1"/>
    <property type="molecule type" value="Genomic_DNA"/>
</dbReference>
<gene>
    <name evidence="1" type="ORF">GMARGA_LOCUS28705</name>
</gene>
<proteinExistence type="predicted"/>
<name>A0ABN7WB68_GIGMA</name>
<keyword evidence="2" id="KW-1185">Reference proteome</keyword>
<feature type="non-terminal residue" evidence="1">
    <location>
        <position position="94"/>
    </location>
</feature>
<evidence type="ECO:0000313" key="1">
    <source>
        <dbReference type="EMBL" id="CAG8824940.1"/>
    </source>
</evidence>
<protein>
    <submittedName>
        <fullName evidence="1">33867_t:CDS:1</fullName>
    </submittedName>
</protein>
<comment type="caution">
    <text evidence="1">The sequence shown here is derived from an EMBL/GenBank/DDBJ whole genome shotgun (WGS) entry which is preliminary data.</text>
</comment>
<organism evidence="1 2">
    <name type="scientific">Gigaspora margarita</name>
    <dbReference type="NCBI Taxonomy" id="4874"/>
    <lineage>
        <taxon>Eukaryota</taxon>
        <taxon>Fungi</taxon>
        <taxon>Fungi incertae sedis</taxon>
        <taxon>Mucoromycota</taxon>
        <taxon>Glomeromycotina</taxon>
        <taxon>Glomeromycetes</taxon>
        <taxon>Diversisporales</taxon>
        <taxon>Gigasporaceae</taxon>
        <taxon>Gigaspora</taxon>
    </lineage>
</organism>